<keyword evidence="1 13" id="KW-0540">Nuclease</keyword>
<keyword evidence="19" id="KW-1185">Reference proteome</keyword>
<dbReference type="GO" id="GO:0000724">
    <property type="term" value="P:double-strand break repair via homologous recombination"/>
    <property type="evidence" value="ECO:0007669"/>
    <property type="project" value="UniProtKB-UniRule"/>
</dbReference>
<evidence type="ECO:0000259" key="16">
    <source>
        <dbReference type="PROSITE" id="PS51198"/>
    </source>
</evidence>
<dbReference type="PROSITE" id="PS51198">
    <property type="entry name" value="UVRD_HELICASE_ATP_BIND"/>
    <property type="match status" value="1"/>
</dbReference>
<dbReference type="GO" id="GO:0033202">
    <property type="term" value="C:DNA helicase complex"/>
    <property type="evidence" value="ECO:0007669"/>
    <property type="project" value="TreeGrafter"/>
</dbReference>
<evidence type="ECO:0000256" key="7">
    <source>
        <dbReference type="ARBA" id="ARBA00022840"/>
    </source>
</evidence>
<organism evidence="18 19">
    <name type="scientific">Bacillus selenitireducens (strain ATCC 700615 / DSM 15326 / MLS10)</name>
    <dbReference type="NCBI Taxonomy" id="439292"/>
    <lineage>
        <taxon>Bacteria</taxon>
        <taxon>Bacillati</taxon>
        <taxon>Bacillota</taxon>
        <taxon>Bacilli</taxon>
        <taxon>Bacillales</taxon>
        <taxon>Bacillaceae</taxon>
        <taxon>Salisediminibacterium</taxon>
    </lineage>
</organism>
<sequence length="1244" mass="142216">MHIQPKPANSKWTDDQWRAISAEGNNLLVAAAAGSGKTAVLVERIIRKITDEENPADLDRLLIVTFTNAAAQEMRHRIGEALEDKISEQPRSLHLRRQLNLLHKAPISTLHSFCMSIVRDFYYVTDIDPSFRILDETEGVLLRDEVLEELFEEAYSSKNPDGFYDMVERFSNDRSDEGLKQVLLAVYHFSLSHPKPFEWLQYAASLYDKAGSGDVFELPWFDELTGIVKENLSQSVSFLSEALQLIDSHEGFEPYRDAVAFELDQAKNILETDHPGTAIDRLSSVTFPRLKPLSKKVEFDPEIQEKIKQLRDKAKKTVDDSRSAYALNSLDDALNDLGALAEPVRELAKTIQRFEKKYAIKKREKGVVDFSDLEHFALKILTSSLKGEPIANQYSNYFQEVMTDEYQDTNRVQEAILSQVSNSSNRFMVGDIKQSIYRFRLAEPGIFLDKYRRYTSDGSGEGMVIDLSMNFRSRDEILSAVNYVFRQTMDERVGEIRYDDAASLVTGNHRFPEVFSPLVHVQLVNVAENESETEPHQTPDSDSDEKEQDLSAAQAEARSMIASIKSMTESSSVFDPSTGHERPVSYRDIVILVRSMTWADTFMEEFKAAGIPMYADLSNGYFTAIEVQIMIALLKIIDNPKQDVPLASVLRSPIVGLSADEMAEIRIDLPSSDFFSAIHHYADQDQVENESLQIKVKSFLTKLDEWRSSARSTALSSLIWKLYRDTGYYDYAGGMPGGKQRQANLKALYDRAKAYEKTSFRGLYRFLSFIAKMQERGDDLGEARAIGEQEDVVRLMTIHKSKGLEFPIVFIPGINREFNQMDLRKSYLMHQKHGFGTQWFDPELRVLYPSVQHELMKEISRREMLAEEMRVLYVAMTRAKEQLHLIGSGKNLPDQLEKWVNAGDDEGPLIPVPQRLRSKRYADWIIPAIGRHPDIQQCLRDQTADIPIPSTILDDRSKWSMTLTQSTDLPQYVGDLQPEQHTIIDQLAKGAPVKSDPALDLEVKERFEWSYAHKEATQYLAKQTVSELKQTLDSDYGSDDFVRHFTPDFAERPAFMQQKKLKPAEKGTLVHLVMQLVNLKQTSNKEIQAQLKQWVNEDRLTHEEADQLPVEQIARFFQTETGAEMKEAKLVWRELPFSFEAPVKMAYPDWEGPSDEHVFIQGMVDALYQSNDGELVLVDYKTDRIPEHLQDDSAIGAYFINRYQTQIKLYSAAIKDSWKQNIDKACLYLVENGMIVTIDQEVLE</sequence>
<dbReference type="InterPro" id="IPR014016">
    <property type="entry name" value="UvrD-like_ATP-bd"/>
</dbReference>
<dbReference type="SUPFAM" id="SSF52540">
    <property type="entry name" value="P-loop containing nucleoside triphosphate hydrolases"/>
    <property type="match status" value="1"/>
</dbReference>
<dbReference type="InterPro" id="IPR011604">
    <property type="entry name" value="PDDEXK-like_dom_sf"/>
</dbReference>
<evidence type="ECO:0000256" key="1">
    <source>
        <dbReference type="ARBA" id="ARBA00022722"/>
    </source>
</evidence>
<evidence type="ECO:0000256" key="14">
    <source>
        <dbReference type="PROSITE-ProRule" id="PRU00560"/>
    </source>
</evidence>
<dbReference type="PANTHER" id="PTHR11070:SF48">
    <property type="entry name" value="ATP-DEPENDENT HELICASE_NUCLEASE SUBUNIT A"/>
    <property type="match status" value="1"/>
</dbReference>
<dbReference type="KEGG" id="bse:Bsel_1983"/>
<evidence type="ECO:0000256" key="4">
    <source>
        <dbReference type="ARBA" id="ARBA00022801"/>
    </source>
</evidence>
<name>D6XUK1_BACIE</name>
<dbReference type="GO" id="GO:0005524">
    <property type="term" value="F:ATP binding"/>
    <property type="evidence" value="ECO:0007669"/>
    <property type="project" value="UniProtKB-UniRule"/>
</dbReference>
<dbReference type="Gene3D" id="3.90.320.10">
    <property type="match status" value="1"/>
</dbReference>
<dbReference type="GO" id="GO:0043138">
    <property type="term" value="F:3'-5' DNA helicase activity"/>
    <property type="evidence" value="ECO:0007669"/>
    <property type="project" value="UniProtKB-UniRule"/>
</dbReference>
<evidence type="ECO:0000256" key="13">
    <source>
        <dbReference type="HAMAP-Rule" id="MF_01451"/>
    </source>
</evidence>
<dbReference type="InterPro" id="IPR014152">
    <property type="entry name" value="AddA"/>
</dbReference>
<dbReference type="FunFam" id="3.40.50.300:FF:001236">
    <property type="entry name" value="ATP-dependent helicase/nuclease subunit A"/>
    <property type="match status" value="1"/>
</dbReference>
<evidence type="ECO:0000256" key="2">
    <source>
        <dbReference type="ARBA" id="ARBA00022741"/>
    </source>
</evidence>
<dbReference type="Gene3D" id="3.40.50.300">
    <property type="entry name" value="P-loop containing nucleotide triphosphate hydrolases"/>
    <property type="match status" value="4"/>
</dbReference>
<reference evidence="18" key="1">
    <citation type="submission" date="2009-10" db="EMBL/GenBank/DDBJ databases">
        <title>Complete sequence of Bacillus selenitireducens MLS10.</title>
        <authorList>
            <consortium name="US DOE Joint Genome Institute"/>
            <person name="Lucas S."/>
            <person name="Copeland A."/>
            <person name="Lapidus A."/>
            <person name="Glavina del Rio T."/>
            <person name="Dalin E."/>
            <person name="Tice H."/>
            <person name="Bruce D."/>
            <person name="Goodwin L."/>
            <person name="Pitluck S."/>
            <person name="Sims D."/>
            <person name="Brettin T."/>
            <person name="Detter J.C."/>
            <person name="Han C."/>
            <person name="Larimer F."/>
            <person name="Land M."/>
            <person name="Hauser L."/>
            <person name="Kyrpides N."/>
            <person name="Ovchinnikova G."/>
            <person name="Stolz J."/>
        </authorList>
    </citation>
    <scope>NUCLEOTIDE SEQUENCE [LARGE SCALE GENOMIC DNA]</scope>
    <source>
        <strain evidence="18">MLS10</strain>
    </source>
</reference>
<evidence type="ECO:0000256" key="11">
    <source>
        <dbReference type="ARBA" id="ARBA00034617"/>
    </source>
</evidence>
<keyword evidence="3 13" id="KW-0227">DNA damage</keyword>
<dbReference type="HAMAP" id="MF_01451">
    <property type="entry name" value="AddA"/>
    <property type="match status" value="1"/>
</dbReference>
<dbReference type="GO" id="GO:0003690">
    <property type="term" value="F:double-stranded DNA binding"/>
    <property type="evidence" value="ECO:0007669"/>
    <property type="project" value="UniProtKB-UniRule"/>
</dbReference>
<dbReference type="Pfam" id="PF00580">
    <property type="entry name" value="UvrD-helicase"/>
    <property type="match status" value="1"/>
</dbReference>
<evidence type="ECO:0000256" key="3">
    <source>
        <dbReference type="ARBA" id="ARBA00022763"/>
    </source>
</evidence>
<keyword evidence="2 13" id="KW-0547">Nucleotide-binding</keyword>
<keyword evidence="7 13" id="KW-0067">ATP-binding</keyword>
<keyword evidence="8 13" id="KW-0238">DNA-binding</keyword>
<comment type="catalytic activity">
    <reaction evidence="11 13">
        <text>Couples ATP hydrolysis with the unwinding of duplex DNA by translocating in the 3'-5' direction.</text>
        <dbReference type="EC" id="5.6.2.4"/>
    </reaction>
</comment>
<comment type="subunit">
    <text evidence="13">Heterodimer of AddA and AddB/RexB.</text>
</comment>
<dbReference type="GO" id="GO:0008408">
    <property type="term" value="F:3'-5' exonuclease activity"/>
    <property type="evidence" value="ECO:0007669"/>
    <property type="project" value="UniProtKB-UniRule"/>
</dbReference>
<dbReference type="AlphaFoldDB" id="D6XUK1"/>
<dbReference type="Pfam" id="PF13361">
    <property type="entry name" value="UvrD_C"/>
    <property type="match status" value="1"/>
</dbReference>
<comment type="catalytic activity">
    <reaction evidence="12 13">
        <text>ATP + H2O = ADP + phosphate + H(+)</text>
        <dbReference type="Rhea" id="RHEA:13065"/>
        <dbReference type="ChEBI" id="CHEBI:15377"/>
        <dbReference type="ChEBI" id="CHEBI:15378"/>
        <dbReference type="ChEBI" id="CHEBI:30616"/>
        <dbReference type="ChEBI" id="CHEBI:43474"/>
        <dbReference type="ChEBI" id="CHEBI:456216"/>
        <dbReference type="EC" id="5.6.2.4"/>
    </reaction>
</comment>
<dbReference type="RefSeq" id="WP_013172909.1">
    <property type="nucleotide sequence ID" value="NC_014219.1"/>
</dbReference>
<evidence type="ECO:0000313" key="18">
    <source>
        <dbReference type="EMBL" id="ADH99487.1"/>
    </source>
</evidence>
<dbReference type="InterPro" id="IPR011335">
    <property type="entry name" value="Restrct_endonuc-II-like"/>
</dbReference>
<evidence type="ECO:0000313" key="19">
    <source>
        <dbReference type="Proteomes" id="UP000000271"/>
    </source>
</evidence>
<evidence type="ECO:0000256" key="6">
    <source>
        <dbReference type="ARBA" id="ARBA00022839"/>
    </source>
</evidence>
<comment type="similarity">
    <text evidence="13">Belongs to the helicase family. AddA subfamily.</text>
</comment>
<accession>D6XUK1</accession>
<feature type="binding site" evidence="14">
    <location>
        <begin position="31"/>
        <end position="38"/>
    </location>
    <ligand>
        <name>ATP</name>
        <dbReference type="ChEBI" id="CHEBI:30616"/>
    </ligand>
</feature>
<dbReference type="Proteomes" id="UP000000271">
    <property type="component" value="Chromosome"/>
</dbReference>
<comment type="cofactor">
    <cofactor evidence="13">
        <name>Mg(2+)</name>
        <dbReference type="ChEBI" id="CHEBI:18420"/>
    </cofactor>
</comment>
<dbReference type="InterPro" id="IPR014017">
    <property type="entry name" value="DNA_helicase_UvrD-like_C"/>
</dbReference>
<dbReference type="InterPro" id="IPR000212">
    <property type="entry name" value="DNA_helicase_UvrD/REP"/>
</dbReference>
<dbReference type="NCBIfam" id="TIGR02785">
    <property type="entry name" value="addA_Gpos"/>
    <property type="match status" value="1"/>
</dbReference>
<dbReference type="CDD" id="cd18807">
    <property type="entry name" value="SF1_C_UvrD"/>
    <property type="match status" value="1"/>
</dbReference>
<feature type="domain" description="UvrD-like helicase C-terminal" evidence="17">
    <location>
        <begin position="516"/>
        <end position="803"/>
    </location>
</feature>
<evidence type="ECO:0000256" key="8">
    <source>
        <dbReference type="ARBA" id="ARBA00023125"/>
    </source>
</evidence>
<dbReference type="GO" id="GO:0016887">
    <property type="term" value="F:ATP hydrolysis activity"/>
    <property type="evidence" value="ECO:0007669"/>
    <property type="project" value="RHEA"/>
</dbReference>
<evidence type="ECO:0000256" key="9">
    <source>
        <dbReference type="ARBA" id="ARBA00023204"/>
    </source>
</evidence>
<dbReference type="InterPro" id="IPR038726">
    <property type="entry name" value="PDDEXK_AddAB-type"/>
</dbReference>
<dbReference type="InterPro" id="IPR027417">
    <property type="entry name" value="P-loop_NTPase"/>
</dbReference>
<protein>
    <recommendedName>
        <fullName evidence="13">ATP-dependent helicase/nuclease subunit A</fullName>
        <ecNumber evidence="13">3.1.-.-</ecNumber>
        <ecNumber evidence="13">5.6.2.4</ecNumber>
    </recommendedName>
    <alternativeName>
        <fullName evidence="13">ATP-dependent helicase/nuclease AddA</fullName>
    </alternativeName>
    <alternativeName>
        <fullName evidence="13">DNA 3'-5' helicase AddA</fullName>
    </alternativeName>
</protein>
<dbReference type="EC" id="5.6.2.4" evidence="13"/>
<feature type="region of interest" description="Disordered" evidence="15">
    <location>
        <begin position="528"/>
        <end position="552"/>
    </location>
</feature>
<keyword evidence="10 13" id="KW-0413">Isomerase</keyword>
<dbReference type="STRING" id="439292.Bsel_1983"/>
<keyword evidence="6 13" id="KW-0269">Exonuclease</keyword>
<dbReference type="Pfam" id="PF12705">
    <property type="entry name" value="PDDEXK_1"/>
    <property type="match status" value="1"/>
</dbReference>
<gene>
    <name evidence="13" type="primary">addA</name>
    <name evidence="18" type="ordered locus">Bsel_1983</name>
</gene>
<feature type="domain" description="UvrD-like helicase ATP-binding" evidence="16">
    <location>
        <begin position="10"/>
        <end position="474"/>
    </location>
</feature>
<dbReference type="PROSITE" id="PS51217">
    <property type="entry name" value="UVRD_HELICASE_CTER"/>
    <property type="match status" value="1"/>
</dbReference>
<keyword evidence="9 13" id="KW-0234">DNA repair</keyword>
<evidence type="ECO:0000256" key="5">
    <source>
        <dbReference type="ARBA" id="ARBA00022806"/>
    </source>
</evidence>
<evidence type="ECO:0000256" key="10">
    <source>
        <dbReference type="ARBA" id="ARBA00023235"/>
    </source>
</evidence>
<proteinExistence type="inferred from homology"/>
<dbReference type="HOGENOM" id="CLU_001114_3_1_9"/>
<dbReference type="eggNOG" id="COG1074">
    <property type="taxonomic scope" value="Bacteria"/>
</dbReference>
<evidence type="ECO:0000256" key="12">
    <source>
        <dbReference type="ARBA" id="ARBA00048988"/>
    </source>
</evidence>
<dbReference type="GO" id="GO:0005829">
    <property type="term" value="C:cytosol"/>
    <property type="evidence" value="ECO:0007669"/>
    <property type="project" value="TreeGrafter"/>
</dbReference>
<dbReference type="OrthoDB" id="9810135at2"/>
<evidence type="ECO:0000256" key="15">
    <source>
        <dbReference type="SAM" id="MobiDB-lite"/>
    </source>
</evidence>
<dbReference type="EC" id="3.1.-.-" evidence="13"/>
<comment type="function">
    <text evidence="13">The heterodimer acts as both an ATP-dependent DNA helicase and an ATP-dependent, dual-direction single-stranded exonuclease. Recognizes the chi site generating a DNA molecule suitable for the initiation of homologous recombination. The AddA nuclease domain is required for chi fragment generation; this subunit has the helicase and 3' -&gt; 5' nuclease activities.</text>
</comment>
<dbReference type="PANTHER" id="PTHR11070">
    <property type="entry name" value="UVRD / RECB / PCRA DNA HELICASE FAMILY MEMBER"/>
    <property type="match status" value="1"/>
</dbReference>
<evidence type="ECO:0000259" key="17">
    <source>
        <dbReference type="PROSITE" id="PS51217"/>
    </source>
</evidence>
<keyword evidence="5 13" id="KW-0347">Helicase</keyword>
<dbReference type="SUPFAM" id="SSF52980">
    <property type="entry name" value="Restriction endonuclease-like"/>
    <property type="match status" value="1"/>
</dbReference>
<dbReference type="EMBL" id="CP001791">
    <property type="protein sequence ID" value="ADH99487.1"/>
    <property type="molecule type" value="Genomic_DNA"/>
</dbReference>
<keyword evidence="4 13" id="KW-0378">Hydrolase</keyword>